<dbReference type="PANTHER" id="PTHR43685:SF5">
    <property type="entry name" value="GLYCOSYLTRANSFERASE EPSE-RELATED"/>
    <property type="match status" value="1"/>
</dbReference>
<evidence type="ECO:0000256" key="2">
    <source>
        <dbReference type="ARBA" id="ARBA00022676"/>
    </source>
</evidence>
<feature type="transmembrane region" description="Helical" evidence="4">
    <location>
        <begin position="311"/>
        <end position="331"/>
    </location>
</feature>
<reference evidence="6 7" key="1">
    <citation type="submission" date="2018-02" db="EMBL/GenBank/DDBJ databases">
        <title>Genomic Encyclopedia of Archaeal and Bacterial Type Strains, Phase II (KMG-II): from individual species to whole genera.</title>
        <authorList>
            <person name="Goeker M."/>
        </authorList>
    </citation>
    <scope>NUCLEOTIDE SEQUENCE [LARGE SCALE GENOMIC DNA]</scope>
    <source>
        <strain evidence="6 7">DSM 16809</strain>
    </source>
</reference>
<dbReference type="RefSeq" id="WP_104516219.1">
    <property type="nucleotide sequence ID" value="NZ_MQVW01000012.1"/>
</dbReference>
<keyword evidence="7" id="KW-1185">Reference proteome</keyword>
<evidence type="ECO:0000313" key="7">
    <source>
        <dbReference type="Proteomes" id="UP000239002"/>
    </source>
</evidence>
<keyword evidence="4" id="KW-0472">Membrane</keyword>
<name>A0A2S6IGC1_9FLAO</name>
<dbReference type="InterPro" id="IPR050834">
    <property type="entry name" value="Glycosyltransf_2"/>
</dbReference>
<dbReference type="Gene3D" id="3.90.550.10">
    <property type="entry name" value="Spore Coat Polysaccharide Biosynthesis Protein SpsA, Chain A"/>
    <property type="match status" value="1"/>
</dbReference>
<comment type="caution">
    <text evidence="6">The sequence shown here is derived from an EMBL/GenBank/DDBJ whole genome shotgun (WGS) entry which is preliminary data.</text>
</comment>
<dbReference type="OrthoDB" id="597270at2"/>
<dbReference type="PANTHER" id="PTHR43685">
    <property type="entry name" value="GLYCOSYLTRANSFERASE"/>
    <property type="match status" value="1"/>
</dbReference>
<accession>A0A2S6IGC1</accession>
<dbReference type="SUPFAM" id="SSF53448">
    <property type="entry name" value="Nucleotide-diphospho-sugar transferases"/>
    <property type="match status" value="1"/>
</dbReference>
<keyword evidence="4" id="KW-1133">Transmembrane helix</keyword>
<dbReference type="GO" id="GO:0016757">
    <property type="term" value="F:glycosyltransferase activity"/>
    <property type="evidence" value="ECO:0007669"/>
    <property type="project" value="UniProtKB-KW"/>
</dbReference>
<organism evidence="6 7">
    <name type="scientific">Nonlabens xylanidelens</name>
    <dbReference type="NCBI Taxonomy" id="191564"/>
    <lineage>
        <taxon>Bacteria</taxon>
        <taxon>Pseudomonadati</taxon>
        <taxon>Bacteroidota</taxon>
        <taxon>Flavobacteriia</taxon>
        <taxon>Flavobacteriales</taxon>
        <taxon>Flavobacteriaceae</taxon>
        <taxon>Nonlabens</taxon>
    </lineage>
</organism>
<protein>
    <submittedName>
        <fullName evidence="6">Glycosyl transferase family 2</fullName>
    </submittedName>
</protein>
<keyword evidence="2" id="KW-0328">Glycosyltransferase</keyword>
<comment type="similarity">
    <text evidence="1">Belongs to the glycosyltransferase 2 family.</text>
</comment>
<proteinExistence type="inferred from homology"/>
<dbReference type="InterPro" id="IPR001173">
    <property type="entry name" value="Glyco_trans_2-like"/>
</dbReference>
<evidence type="ECO:0000256" key="4">
    <source>
        <dbReference type="SAM" id="Phobius"/>
    </source>
</evidence>
<keyword evidence="3 6" id="KW-0808">Transferase</keyword>
<gene>
    <name evidence="6" type="ORF">LY01_02550</name>
</gene>
<keyword evidence="4" id="KW-0812">Transmembrane</keyword>
<dbReference type="Pfam" id="PF00535">
    <property type="entry name" value="Glycos_transf_2"/>
    <property type="match status" value="1"/>
</dbReference>
<dbReference type="InterPro" id="IPR029044">
    <property type="entry name" value="Nucleotide-diphossugar_trans"/>
</dbReference>
<dbReference type="Proteomes" id="UP000239002">
    <property type="component" value="Unassembled WGS sequence"/>
</dbReference>
<dbReference type="AlphaFoldDB" id="A0A2S6IGC1"/>
<dbReference type="EMBL" id="PTJE01000007">
    <property type="protein sequence ID" value="PPK93265.1"/>
    <property type="molecule type" value="Genomic_DNA"/>
</dbReference>
<evidence type="ECO:0000313" key="6">
    <source>
        <dbReference type="EMBL" id="PPK93265.1"/>
    </source>
</evidence>
<feature type="domain" description="Glycosyltransferase 2-like" evidence="5">
    <location>
        <begin position="5"/>
        <end position="160"/>
    </location>
</feature>
<evidence type="ECO:0000256" key="3">
    <source>
        <dbReference type="ARBA" id="ARBA00022679"/>
    </source>
</evidence>
<evidence type="ECO:0000259" key="5">
    <source>
        <dbReference type="Pfam" id="PF00535"/>
    </source>
</evidence>
<sequence>MSLISVILPAYNAEKYLAQAIDSILNQTCLYFELIIINDGSTDRTEMIIQSYSDNRIKYYNNEINLGLIGTLNRGLELAKGKYIARMDADDISFLDRFHKQFDFLENNEDYVICSSSRIEFYQDNTKKHITFLPETNEEITIAKHFSTPFTHPAVMMRNSVIKLYKLQYLNDYKYSEDYEFWIRLLEYGKGYNFVKPLISYRIVQEGQTSTGVKNKVQRELIIKAIQKKALLLSNIDLMDKDLDFLFQLSLSDRIKKIDLDYFDFGFIISFFRNIQIEFKDKLYIESSIVNYVLGLRYLKIIIFNRRRLKFFIMVRLIFDKLFIYGILSIIRNYYNYYKR</sequence>
<evidence type="ECO:0000256" key="1">
    <source>
        <dbReference type="ARBA" id="ARBA00006739"/>
    </source>
</evidence>